<dbReference type="AlphaFoldDB" id="A0A450YLF7"/>
<reference evidence="1" key="1">
    <citation type="submission" date="2019-02" db="EMBL/GenBank/DDBJ databases">
        <authorList>
            <person name="Gruber-Vodicka R. H."/>
            <person name="Seah K. B. B."/>
        </authorList>
    </citation>
    <scope>NUCLEOTIDE SEQUENCE</scope>
    <source>
        <strain evidence="1">BECK_BZ125</strain>
    </source>
</reference>
<protein>
    <submittedName>
        <fullName evidence="1">Uncharacterized protein</fullName>
    </submittedName>
</protein>
<dbReference type="EMBL" id="CAADFT010000018">
    <property type="protein sequence ID" value="VFK42346.1"/>
    <property type="molecule type" value="Genomic_DNA"/>
</dbReference>
<name>A0A450YLF7_9GAMM</name>
<organism evidence="1">
    <name type="scientific">Candidatus Kentrum sp. TC</name>
    <dbReference type="NCBI Taxonomy" id="2126339"/>
    <lineage>
        <taxon>Bacteria</taxon>
        <taxon>Pseudomonadati</taxon>
        <taxon>Pseudomonadota</taxon>
        <taxon>Gammaproteobacteria</taxon>
        <taxon>Candidatus Kentrum</taxon>
    </lineage>
</organism>
<proteinExistence type="predicted"/>
<gene>
    <name evidence="1" type="ORF">BECKTC1821E_GA0114239_101832</name>
</gene>
<accession>A0A450YLF7</accession>
<sequence length="188" mass="20658">MLLDTDVLVWYMRGDENARDLVEGLPNIILSAVTQPGKSGTKKVGETSFFEFSLVPTRRWAGTESQCACAAHFGSMAVIATYHATTELPHRRVGTRDQRAIHDRGIAMIGEVMNKVVIHVPSHLYQELNTQAAIHGKTLEGYAAKVLMEVVEDSSLDEQWAAASEAAKDEGFLSVEDSEKLLHALKHA</sequence>
<evidence type="ECO:0000313" key="1">
    <source>
        <dbReference type="EMBL" id="VFK42346.1"/>
    </source>
</evidence>